<comment type="caution">
    <text evidence="1">The sequence shown here is derived from an EMBL/GenBank/DDBJ whole genome shotgun (WGS) entry which is preliminary data.</text>
</comment>
<name>A0ABW0ED54_9BACT</name>
<reference evidence="2" key="1">
    <citation type="journal article" date="2019" name="Int. J. Syst. Evol. Microbiol.">
        <title>The Global Catalogue of Microorganisms (GCM) 10K type strain sequencing project: providing services to taxonomists for standard genome sequencing and annotation.</title>
        <authorList>
            <consortium name="The Broad Institute Genomics Platform"/>
            <consortium name="The Broad Institute Genome Sequencing Center for Infectious Disease"/>
            <person name="Wu L."/>
            <person name="Ma J."/>
        </authorList>
    </citation>
    <scope>NUCLEOTIDE SEQUENCE [LARGE SCALE GENOMIC DNA]</scope>
    <source>
        <strain evidence="2">KACC 12602</strain>
    </source>
</reference>
<evidence type="ECO:0008006" key="3">
    <source>
        <dbReference type="Google" id="ProtNLM"/>
    </source>
</evidence>
<dbReference type="EMBL" id="JBHSKT010000014">
    <property type="protein sequence ID" value="MFC5272307.1"/>
    <property type="molecule type" value="Genomic_DNA"/>
</dbReference>
<evidence type="ECO:0000313" key="2">
    <source>
        <dbReference type="Proteomes" id="UP001596161"/>
    </source>
</evidence>
<dbReference type="Gene3D" id="3.40.50.300">
    <property type="entry name" value="P-loop containing nucleotide triphosphate hydrolases"/>
    <property type="match status" value="1"/>
</dbReference>
<proteinExistence type="predicted"/>
<dbReference type="SUPFAM" id="SSF52540">
    <property type="entry name" value="P-loop containing nucleoside triphosphate hydrolases"/>
    <property type="match status" value="1"/>
</dbReference>
<protein>
    <recommendedName>
        <fullName evidence="3">Rad50/SbcC-type AAA domain-containing protein</fullName>
    </recommendedName>
</protein>
<evidence type="ECO:0000313" key="1">
    <source>
        <dbReference type="EMBL" id="MFC5272307.1"/>
    </source>
</evidence>
<accession>A0ABW0ED54</accession>
<dbReference type="RefSeq" id="WP_378018667.1">
    <property type="nucleotide sequence ID" value="NZ_JBHSKT010000014.1"/>
</dbReference>
<gene>
    <name evidence="1" type="ORF">ACFPIB_16955</name>
</gene>
<feature type="non-terminal residue" evidence="1">
    <location>
        <position position="379"/>
    </location>
</feature>
<sequence>MSSAKTYIAQLDFEDCFWASYLRNLILEESPISEDDMKVCTENFLTKVSLPPSIKNTISNSNITRTPEVLYKISNNENVRGILDNREIIFSPYATVIYGKNGSGKSTFYKILKDAFNQPQNILGNIYQQRDITPRATIEFTNKMKATFLQKGGREYDLSKNLSYQWERGKQFPNNIKFCDSDILIKSLKRKETGWSIDRFKLNLFEQFQEAILKIENLISNENSQKRSLFKIKFETLLKGFKENPDENFFTQPLTENLILEKRNLLKTYLETKEQPDLEEQKSELYRAANRNSEDYIIKIKNLTASKDHLVQFQSFLKDRERVISGIEKINEIIQKINKLKSLRKTNDLTEYNLLFNSSESAPQEQYFKLIKDIADLAV</sequence>
<keyword evidence="2" id="KW-1185">Reference proteome</keyword>
<organism evidence="1 2">
    <name type="scientific">Adhaeribacter terreus</name>
    <dbReference type="NCBI Taxonomy" id="529703"/>
    <lineage>
        <taxon>Bacteria</taxon>
        <taxon>Pseudomonadati</taxon>
        <taxon>Bacteroidota</taxon>
        <taxon>Cytophagia</taxon>
        <taxon>Cytophagales</taxon>
        <taxon>Hymenobacteraceae</taxon>
        <taxon>Adhaeribacter</taxon>
    </lineage>
</organism>
<dbReference type="InterPro" id="IPR027417">
    <property type="entry name" value="P-loop_NTPase"/>
</dbReference>
<dbReference type="Proteomes" id="UP001596161">
    <property type="component" value="Unassembled WGS sequence"/>
</dbReference>